<dbReference type="NCBIfam" id="TIGR03904">
    <property type="entry name" value="SAM_YgiQ"/>
    <property type="match status" value="1"/>
</dbReference>
<evidence type="ECO:0000256" key="1">
    <source>
        <dbReference type="ARBA" id="ARBA00022485"/>
    </source>
</evidence>
<evidence type="ECO:0000256" key="3">
    <source>
        <dbReference type="ARBA" id="ARBA00022723"/>
    </source>
</evidence>
<dbReference type="PANTHER" id="PTHR32331">
    <property type="entry name" value="UPF0313 PROTEIN YGIQ"/>
    <property type="match status" value="1"/>
</dbReference>
<dbReference type="GO" id="GO:0005506">
    <property type="term" value="F:iron ion binding"/>
    <property type="evidence" value="ECO:0007669"/>
    <property type="project" value="UniProtKB-UniRule"/>
</dbReference>
<organism evidence="9 10">
    <name type="scientific">Geoalkalibacter ferrihydriticus</name>
    <dbReference type="NCBI Taxonomy" id="392333"/>
    <lineage>
        <taxon>Bacteria</taxon>
        <taxon>Pseudomonadati</taxon>
        <taxon>Thermodesulfobacteriota</taxon>
        <taxon>Desulfuromonadia</taxon>
        <taxon>Desulfuromonadales</taxon>
        <taxon>Geoalkalibacteraceae</taxon>
        <taxon>Geoalkalibacter</taxon>
    </lineage>
</organism>
<dbReference type="InterPro" id="IPR024560">
    <property type="entry name" value="UPF0313_C"/>
</dbReference>
<dbReference type="SFLD" id="SFLDG01082">
    <property type="entry name" value="B12-binding_domain_containing"/>
    <property type="match status" value="1"/>
</dbReference>
<evidence type="ECO:0000256" key="2">
    <source>
        <dbReference type="ARBA" id="ARBA00022691"/>
    </source>
</evidence>
<dbReference type="SFLD" id="SFLDS00029">
    <property type="entry name" value="Radical_SAM"/>
    <property type="match status" value="1"/>
</dbReference>
<evidence type="ECO:0000256" key="7">
    <source>
        <dbReference type="SAM" id="MobiDB-lite"/>
    </source>
</evidence>
<reference evidence="9 10" key="1">
    <citation type="submission" date="2016-10" db="EMBL/GenBank/DDBJ databases">
        <authorList>
            <person name="de Groot N.N."/>
        </authorList>
    </citation>
    <scope>NUCLEOTIDE SEQUENCE [LARGE SCALE GENOMIC DNA]</scope>
    <source>
        <strain evidence="9 10">DSM 17813</strain>
    </source>
</reference>
<dbReference type="InterPro" id="IPR058240">
    <property type="entry name" value="rSAM_sf"/>
</dbReference>
<keyword evidence="3 6" id="KW-0479">Metal-binding</keyword>
<feature type="domain" description="Radical SAM core" evidence="8">
    <location>
        <begin position="297"/>
        <end position="567"/>
    </location>
</feature>
<comment type="similarity">
    <text evidence="6">Belongs to the UPF0313 family.</text>
</comment>
<dbReference type="SUPFAM" id="SSF102114">
    <property type="entry name" value="Radical SAM enzymes"/>
    <property type="match status" value="1"/>
</dbReference>
<dbReference type="SFLD" id="SFLDG01069">
    <property type="entry name" value="UPF0313"/>
    <property type="match status" value="1"/>
</dbReference>
<evidence type="ECO:0000256" key="5">
    <source>
        <dbReference type="ARBA" id="ARBA00023014"/>
    </source>
</evidence>
<dbReference type="InterPro" id="IPR007197">
    <property type="entry name" value="rSAM"/>
</dbReference>
<dbReference type="PANTHER" id="PTHR32331:SF0">
    <property type="entry name" value="UPF0313 PROTEIN YGIQ"/>
    <property type="match status" value="1"/>
</dbReference>
<dbReference type="AlphaFoldDB" id="A0A1G9UFV3"/>
<dbReference type="PROSITE" id="PS51918">
    <property type="entry name" value="RADICAL_SAM"/>
    <property type="match status" value="1"/>
</dbReference>
<dbReference type="EMBL" id="FNGU01000007">
    <property type="protein sequence ID" value="SDM58801.1"/>
    <property type="molecule type" value="Genomic_DNA"/>
</dbReference>
<feature type="region of interest" description="Disordered" evidence="7">
    <location>
        <begin position="585"/>
        <end position="612"/>
    </location>
</feature>
<dbReference type="GO" id="GO:0051539">
    <property type="term" value="F:4 iron, 4 sulfur cluster binding"/>
    <property type="evidence" value="ECO:0007669"/>
    <property type="project" value="UniProtKB-KW"/>
</dbReference>
<sequence>MKTPPLKYSAGFLPTSRAEMTARGWDELDILFVSGDAYIDHPAFGAALLARLLEAEGYRVGIIAQPAWKDPESLRAMGRPRLFAAVSAGAMDSLVNRYTAAKKVRNDDAYTPGGRAGARPDRAVIAYTAALKGAFKGLPVVIGGIEASLRRLAHYDFWDDRVRRSVLVDSKADLLVFGMGETPLVDIARRAASGEELKAMQDIRGTAVMLSAPFPAALELPSFDAVAADPRAYAEAFHLTAAEANPWSGRALTQNHGARWVLVNPPAQPLSAAQLDRLYALPFTRLPHPSYTEKITAYEQIKFSITAHRGCAGGCAFCAITHHQGKTIQSRSEQSIIDEVHTLTRHPEFRGTLSDVGGPTANMYGMFCGDEAARAQCRRQSCLHPRICRNLAASGVRATRLLEKIRGLAGVKHVFVASGIRYDLLDHQQEYFEALLAHHVGGLLKIAPESVVPEVTAIMRKPGPEPLEKFLRYYRDACHAGGKRLGVVPYLIAGHPGCTLSHMVDTALFLKRHNLRVEQVQEFTPTPGTLATCIWHTGQDPFTNARVHVPQNPRERRMQKALLLWHLPESRGDIAAALKECNRERDGKELLEEKKNHPEPKRQQAHKGKSRR</sequence>
<protein>
    <submittedName>
        <fullName evidence="9">Uncharacterized radical SAM protein YgiQ</fullName>
    </submittedName>
</protein>
<feature type="binding site" evidence="6">
    <location>
        <position position="311"/>
    </location>
    <ligand>
        <name>[4Fe-4S] cluster</name>
        <dbReference type="ChEBI" id="CHEBI:49883"/>
        <note>4Fe-4S-S-AdoMet</note>
    </ligand>
</feature>
<evidence type="ECO:0000313" key="10">
    <source>
        <dbReference type="Proteomes" id="UP000182146"/>
    </source>
</evidence>
<dbReference type="HAMAP" id="MF_01251">
    <property type="entry name" value="UPF0313"/>
    <property type="match status" value="1"/>
</dbReference>
<comment type="cofactor">
    <cofactor evidence="6">
        <name>[4Fe-4S] cluster</name>
        <dbReference type="ChEBI" id="CHEBI:49883"/>
    </cofactor>
    <text evidence="6">Binds 1 [4Fe-4S] cluster. The cluster is coordinated with 3 cysteines and an exchangeable S-adenosyl-L-methionine.</text>
</comment>
<dbReference type="SMART" id="SM00729">
    <property type="entry name" value="Elp3"/>
    <property type="match status" value="1"/>
</dbReference>
<keyword evidence="4 6" id="KW-0408">Iron</keyword>
<dbReference type="Pfam" id="PF08497">
    <property type="entry name" value="Radical_SAM_N"/>
    <property type="match status" value="1"/>
</dbReference>
<name>A0A1G9UFV3_9BACT</name>
<feature type="binding site" evidence="6">
    <location>
        <position position="318"/>
    </location>
    <ligand>
        <name>[4Fe-4S] cluster</name>
        <dbReference type="ChEBI" id="CHEBI:49883"/>
        <note>4Fe-4S-S-AdoMet</note>
    </ligand>
</feature>
<proteinExistence type="inferred from homology"/>
<keyword evidence="5 6" id="KW-0411">Iron-sulfur</keyword>
<keyword evidence="2 6" id="KW-0949">S-adenosyl-L-methionine</keyword>
<accession>A0A1G9UFV3</accession>
<evidence type="ECO:0000256" key="6">
    <source>
        <dbReference type="HAMAP-Rule" id="MF_01251"/>
    </source>
</evidence>
<evidence type="ECO:0000313" key="9">
    <source>
        <dbReference type="EMBL" id="SDM58801.1"/>
    </source>
</evidence>
<evidence type="ECO:0000256" key="4">
    <source>
        <dbReference type="ARBA" id="ARBA00023004"/>
    </source>
</evidence>
<dbReference type="InterPro" id="IPR023404">
    <property type="entry name" value="rSAM_horseshoe"/>
</dbReference>
<dbReference type="GO" id="GO:0003824">
    <property type="term" value="F:catalytic activity"/>
    <property type="evidence" value="ECO:0007669"/>
    <property type="project" value="InterPro"/>
</dbReference>
<dbReference type="InterPro" id="IPR022946">
    <property type="entry name" value="UPF0313"/>
</dbReference>
<dbReference type="OrthoDB" id="9803479at2"/>
<dbReference type="Pfam" id="PF04055">
    <property type="entry name" value="Radical_SAM"/>
    <property type="match status" value="1"/>
</dbReference>
<feature type="binding site" evidence="6">
    <location>
        <position position="315"/>
    </location>
    <ligand>
        <name>[4Fe-4S] cluster</name>
        <dbReference type="ChEBI" id="CHEBI:49883"/>
        <note>4Fe-4S-S-AdoMet</note>
    </ligand>
</feature>
<keyword evidence="1 6" id="KW-0004">4Fe-4S</keyword>
<gene>
    <name evidence="9" type="ORF">SAMN05660860_02824</name>
</gene>
<dbReference type="Gene3D" id="3.80.30.20">
    <property type="entry name" value="tm_1862 like domain"/>
    <property type="match status" value="1"/>
</dbReference>
<dbReference type="InterPro" id="IPR013704">
    <property type="entry name" value="UPF0313_N"/>
</dbReference>
<evidence type="ECO:0000259" key="8">
    <source>
        <dbReference type="PROSITE" id="PS51918"/>
    </source>
</evidence>
<dbReference type="RefSeq" id="WP_052446430.1">
    <property type="nucleotide sequence ID" value="NZ_FNGU01000007.1"/>
</dbReference>
<feature type="compositionally biased region" description="Basic residues" evidence="7">
    <location>
        <begin position="603"/>
        <end position="612"/>
    </location>
</feature>
<dbReference type="Pfam" id="PF11842">
    <property type="entry name" value="DUF3362"/>
    <property type="match status" value="1"/>
</dbReference>
<dbReference type="InterPro" id="IPR006638">
    <property type="entry name" value="Elp3/MiaA/NifB-like_rSAM"/>
</dbReference>
<feature type="compositionally biased region" description="Basic and acidic residues" evidence="7">
    <location>
        <begin position="585"/>
        <end position="602"/>
    </location>
</feature>
<dbReference type="STRING" id="392333.SAMN05660860_02824"/>
<dbReference type="Proteomes" id="UP000182146">
    <property type="component" value="Unassembled WGS sequence"/>
</dbReference>